<dbReference type="SUPFAM" id="SSF46689">
    <property type="entry name" value="Homeodomain-like"/>
    <property type="match status" value="1"/>
</dbReference>
<dbReference type="PANTHER" id="PTHR24329:SF576">
    <property type="entry name" value="RETINAL HOMEOBOX PROTEIN RX1"/>
    <property type="match status" value="1"/>
</dbReference>
<dbReference type="Ensembl" id="ENSGMOT00000051227.1">
    <property type="protein sequence ID" value="ENSGMOP00000054562.1"/>
    <property type="gene ID" value="ENSGMOG00000003173.2"/>
</dbReference>
<dbReference type="AlphaFoldDB" id="A0A8C5C215"/>
<dbReference type="InterPro" id="IPR017970">
    <property type="entry name" value="Homeobox_CS"/>
</dbReference>
<evidence type="ECO:0000256" key="2">
    <source>
        <dbReference type="ARBA" id="ARBA00023125"/>
    </source>
</evidence>
<dbReference type="GO" id="GO:0000981">
    <property type="term" value="F:DNA-binding transcription factor activity, RNA polymerase II-specific"/>
    <property type="evidence" value="ECO:0007669"/>
    <property type="project" value="InterPro"/>
</dbReference>
<accession>A0A8C5C215</accession>
<dbReference type="CDD" id="cd00086">
    <property type="entry name" value="homeodomain"/>
    <property type="match status" value="1"/>
</dbReference>
<dbReference type="SMART" id="SM00389">
    <property type="entry name" value="HOX"/>
    <property type="match status" value="1"/>
</dbReference>
<dbReference type="InterPro" id="IPR001356">
    <property type="entry name" value="HD"/>
</dbReference>
<reference evidence="9" key="1">
    <citation type="submission" date="2025-08" db="UniProtKB">
        <authorList>
            <consortium name="Ensembl"/>
        </authorList>
    </citation>
    <scope>IDENTIFICATION</scope>
</reference>
<dbReference type="GO" id="GO:0000977">
    <property type="term" value="F:RNA polymerase II transcription regulatory region sequence-specific DNA binding"/>
    <property type="evidence" value="ECO:0007669"/>
    <property type="project" value="TreeGrafter"/>
</dbReference>
<evidence type="ECO:0000259" key="8">
    <source>
        <dbReference type="PROSITE" id="PS50071"/>
    </source>
</evidence>
<proteinExistence type="predicted"/>
<evidence type="ECO:0000256" key="6">
    <source>
        <dbReference type="RuleBase" id="RU000682"/>
    </source>
</evidence>
<feature type="region of interest" description="Disordered" evidence="7">
    <location>
        <begin position="187"/>
        <end position="255"/>
    </location>
</feature>
<name>A0A8C5C215_GADMO</name>
<dbReference type="PROSITE" id="PS00027">
    <property type="entry name" value="HOMEOBOX_1"/>
    <property type="match status" value="1"/>
</dbReference>
<dbReference type="PANTHER" id="PTHR24329">
    <property type="entry name" value="HOMEOBOX PROTEIN ARISTALESS"/>
    <property type="match status" value="1"/>
</dbReference>
<dbReference type="PROSITE" id="PS50071">
    <property type="entry name" value="HOMEOBOX_2"/>
    <property type="match status" value="1"/>
</dbReference>
<sequence>MFGAGRLVSSLLPTVFPSPATHFFPAFHARLASPAAGHLLFPGPFLSYESLRSYLQPHPGKAEAFLLASHAAAMGRLTEGMASPRAAPSDCFANVYQKIRPAKQRRARANYSSWQLEELEKAFESTHYPDIFMREALALRLDLMEARVQVWFQNRRAKMRRQLKLQSQLAGRYTAADVKATVTCGQDAQRDLKSSPHAAEGSDGERWEGREDLWAADATRDATQDRTRPVGGRWGGGGGVGGGGGEGPSSEDLRSCSIAKLRAEARRHAAEIRGTAAVASREEEEEGACVTHTGRGLQEA</sequence>
<reference evidence="9" key="2">
    <citation type="submission" date="2025-09" db="UniProtKB">
        <authorList>
            <consortium name="Ensembl"/>
        </authorList>
    </citation>
    <scope>IDENTIFICATION</scope>
</reference>
<dbReference type="Pfam" id="PF00046">
    <property type="entry name" value="Homeodomain"/>
    <property type="match status" value="1"/>
</dbReference>
<keyword evidence="2 5" id="KW-0238">DNA-binding</keyword>
<dbReference type="FunFam" id="1.10.10.60:FF:000304">
    <property type="entry name" value="Visual system homeobox"/>
    <property type="match status" value="1"/>
</dbReference>
<keyword evidence="4 5" id="KW-0539">Nucleus</keyword>
<feature type="compositionally biased region" description="Basic and acidic residues" evidence="7">
    <location>
        <begin position="203"/>
        <end position="228"/>
    </location>
</feature>
<dbReference type="OMA" id="YVKRDND"/>
<dbReference type="GO" id="GO:0005634">
    <property type="term" value="C:nucleus"/>
    <property type="evidence" value="ECO:0007669"/>
    <property type="project" value="UniProtKB-SubCell"/>
</dbReference>
<dbReference type="Gene3D" id="1.10.10.60">
    <property type="entry name" value="Homeodomain-like"/>
    <property type="match status" value="1"/>
</dbReference>
<protein>
    <submittedName>
        <fullName evidence="9">Si:dkey-43p13.5</fullName>
    </submittedName>
</protein>
<feature type="domain" description="Homeobox" evidence="8">
    <location>
        <begin position="102"/>
        <end position="162"/>
    </location>
</feature>
<feature type="compositionally biased region" description="Gly residues" evidence="7">
    <location>
        <begin position="232"/>
        <end position="247"/>
    </location>
</feature>
<evidence type="ECO:0000256" key="1">
    <source>
        <dbReference type="ARBA" id="ARBA00004123"/>
    </source>
</evidence>
<keyword evidence="10" id="KW-1185">Reference proteome</keyword>
<feature type="region of interest" description="Disordered" evidence="7">
    <location>
        <begin position="274"/>
        <end position="300"/>
    </location>
</feature>
<evidence type="ECO:0000256" key="4">
    <source>
        <dbReference type="ARBA" id="ARBA00023242"/>
    </source>
</evidence>
<feature type="DNA-binding region" description="Homeobox" evidence="5">
    <location>
        <begin position="104"/>
        <end position="163"/>
    </location>
</feature>
<evidence type="ECO:0000256" key="7">
    <source>
        <dbReference type="SAM" id="MobiDB-lite"/>
    </source>
</evidence>
<dbReference type="InterPro" id="IPR050649">
    <property type="entry name" value="Paired_Homeobox_TFs"/>
</dbReference>
<dbReference type="GeneTree" id="ENSGT00940000165437"/>
<keyword evidence="3 5" id="KW-0371">Homeobox</keyword>
<evidence type="ECO:0000256" key="3">
    <source>
        <dbReference type="ARBA" id="ARBA00023155"/>
    </source>
</evidence>
<dbReference type="InterPro" id="IPR009057">
    <property type="entry name" value="Homeodomain-like_sf"/>
</dbReference>
<dbReference type="Proteomes" id="UP000694546">
    <property type="component" value="Chromosome 2"/>
</dbReference>
<gene>
    <name evidence="9" type="primary">si:dkey-43p13.5</name>
</gene>
<evidence type="ECO:0000313" key="9">
    <source>
        <dbReference type="Ensembl" id="ENSGMOP00000054562.1"/>
    </source>
</evidence>
<evidence type="ECO:0000256" key="5">
    <source>
        <dbReference type="PROSITE-ProRule" id="PRU00108"/>
    </source>
</evidence>
<comment type="subcellular location">
    <subcellularLocation>
        <location evidence="1 5 6">Nucleus</location>
    </subcellularLocation>
</comment>
<evidence type="ECO:0000313" key="10">
    <source>
        <dbReference type="Proteomes" id="UP000694546"/>
    </source>
</evidence>
<organism evidence="9 10">
    <name type="scientific">Gadus morhua</name>
    <name type="common">Atlantic cod</name>
    <dbReference type="NCBI Taxonomy" id="8049"/>
    <lineage>
        <taxon>Eukaryota</taxon>
        <taxon>Metazoa</taxon>
        <taxon>Chordata</taxon>
        <taxon>Craniata</taxon>
        <taxon>Vertebrata</taxon>
        <taxon>Euteleostomi</taxon>
        <taxon>Actinopterygii</taxon>
        <taxon>Neopterygii</taxon>
        <taxon>Teleostei</taxon>
        <taxon>Neoteleostei</taxon>
        <taxon>Acanthomorphata</taxon>
        <taxon>Zeiogadaria</taxon>
        <taxon>Gadariae</taxon>
        <taxon>Gadiformes</taxon>
        <taxon>Gadoidei</taxon>
        <taxon>Gadidae</taxon>
        <taxon>Gadus</taxon>
    </lineage>
</organism>